<reference evidence="1" key="1">
    <citation type="journal article" date="2022" name="bioRxiv">
        <title>Sequencing and chromosome-scale assembly of the giantPleurodeles waltlgenome.</title>
        <authorList>
            <person name="Brown T."/>
            <person name="Elewa A."/>
            <person name="Iarovenko S."/>
            <person name="Subramanian E."/>
            <person name="Araus A.J."/>
            <person name="Petzold A."/>
            <person name="Susuki M."/>
            <person name="Suzuki K.-i.T."/>
            <person name="Hayashi T."/>
            <person name="Toyoda A."/>
            <person name="Oliveira C."/>
            <person name="Osipova E."/>
            <person name="Leigh N.D."/>
            <person name="Simon A."/>
            <person name="Yun M.H."/>
        </authorList>
    </citation>
    <scope>NUCLEOTIDE SEQUENCE</scope>
    <source>
        <strain evidence="1">20211129_DDA</strain>
        <tissue evidence="1">Liver</tissue>
    </source>
</reference>
<evidence type="ECO:0000313" key="1">
    <source>
        <dbReference type="EMBL" id="KAJ1160354.1"/>
    </source>
</evidence>
<organism evidence="1 2">
    <name type="scientific">Pleurodeles waltl</name>
    <name type="common">Iberian ribbed newt</name>
    <dbReference type="NCBI Taxonomy" id="8319"/>
    <lineage>
        <taxon>Eukaryota</taxon>
        <taxon>Metazoa</taxon>
        <taxon>Chordata</taxon>
        <taxon>Craniata</taxon>
        <taxon>Vertebrata</taxon>
        <taxon>Euteleostomi</taxon>
        <taxon>Amphibia</taxon>
        <taxon>Batrachia</taxon>
        <taxon>Caudata</taxon>
        <taxon>Salamandroidea</taxon>
        <taxon>Salamandridae</taxon>
        <taxon>Pleurodelinae</taxon>
        <taxon>Pleurodeles</taxon>
    </lineage>
</organism>
<protein>
    <submittedName>
        <fullName evidence="1">Uncharacterized protein</fullName>
    </submittedName>
</protein>
<accession>A0AAV7S9V9</accession>
<dbReference type="Proteomes" id="UP001066276">
    <property type="component" value="Chromosome 4_2"/>
</dbReference>
<dbReference type="AlphaFoldDB" id="A0AAV7S9V9"/>
<proteinExistence type="predicted"/>
<comment type="caution">
    <text evidence="1">The sequence shown here is derived from an EMBL/GenBank/DDBJ whole genome shotgun (WGS) entry which is preliminary data.</text>
</comment>
<sequence length="136" mass="14573">MGKPRTSAAVVVDRTPAGAGLCVTECPGVTATAGREVFSMATGEVTHRPELGPCWSEAVRLVVCGTERCCAECSWCLCSGRVALQLALPETCTMGKSDKTQAKLQFDRLKAGGPLVKMRDLARQEDQACQQVRNRT</sequence>
<gene>
    <name evidence="1" type="ORF">NDU88_000856</name>
</gene>
<evidence type="ECO:0000313" key="2">
    <source>
        <dbReference type="Proteomes" id="UP001066276"/>
    </source>
</evidence>
<name>A0AAV7S9V9_PLEWA</name>
<keyword evidence="2" id="KW-1185">Reference proteome</keyword>
<dbReference type="EMBL" id="JANPWB010000008">
    <property type="protein sequence ID" value="KAJ1160354.1"/>
    <property type="molecule type" value="Genomic_DNA"/>
</dbReference>